<name>A0A841THK4_9BACL</name>
<protein>
    <submittedName>
        <fullName evidence="2">GNAT family N-acetyltransferase</fullName>
    </submittedName>
</protein>
<evidence type="ECO:0000259" key="1">
    <source>
        <dbReference type="PROSITE" id="PS51186"/>
    </source>
</evidence>
<gene>
    <name evidence="2" type="ORF">H4Q31_11465</name>
</gene>
<organism evidence="2 3">
    <name type="scientific">Cohnella lubricantis</name>
    <dbReference type="NCBI Taxonomy" id="2163172"/>
    <lineage>
        <taxon>Bacteria</taxon>
        <taxon>Bacillati</taxon>
        <taxon>Bacillota</taxon>
        <taxon>Bacilli</taxon>
        <taxon>Bacillales</taxon>
        <taxon>Paenibacillaceae</taxon>
        <taxon>Cohnella</taxon>
    </lineage>
</organism>
<dbReference type="AlphaFoldDB" id="A0A841THK4"/>
<accession>A0A841THK4</accession>
<feature type="domain" description="N-acetyltransferase" evidence="1">
    <location>
        <begin position="1"/>
        <end position="157"/>
    </location>
</feature>
<evidence type="ECO:0000313" key="2">
    <source>
        <dbReference type="EMBL" id="MBB6677941.1"/>
    </source>
</evidence>
<reference evidence="2 3" key="1">
    <citation type="submission" date="2020-08" db="EMBL/GenBank/DDBJ databases">
        <title>Cohnella phylogeny.</title>
        <authorList>
            <person name="Dunlap C."/>
        </authorList>
    </citation>
    <scope>NUCLEOTIDE SEQUENCE [LARGE SCALE GENOMIC DNA]</scope>
    <source>
        <strain evidence="2 3">DSM 103658</strain>
    </source>
</reference>
<sequence length="162" mass="17569">MVIERLDLSNRETAELVWSLQHAAYRIEANLIGVTDLPPLRETVADLEACAGTETFWGCWTEDGELAAAVSAETGDEAGSSTVCRVMVHPDYFRQGLASKLLSVMMAEYAPGSDWDVTAEVRNEPALSLYAKLGFLPAETFCPAPGIAMVRMRKPASAEAET</sequence>
<dbReference type="InterPro" id="IPR016181">
    <property type="entry name" value="Acyl_CoA_acyltransferase"/>
</dbReference>
<dbReference type="Gene3D" id="3.40.630.30">
    <property type="match status" value="1"/>
</dbReference>
<keyword evidence="2" id="KW-0808">Transferase</keyword>
<dbReference type="RefSeq" id="WP_185179218.1">
    <property type="nucleotide sequence ID" value="NZ_CBCSEP010000023.1"/>
</dbReference>
<dbReference type="SUPFAM" id="SSF55729">
    <property type="entry name" value="Acyl-CoA N-acyltransferases (Nat)"/>
    <property type="match status" value="1"/>
</dbReference>
<dbReference type="EMBL" id="JACJVN010000041">
    <property type="protein sequence ID" value="MBB6677941.1"/>
    <property type="molecule type" value="Genomic_DNA"/>
</dbReference>
<dbReference type="Pfam" id="PF00583">
    <property type="entry name" value="Acetyltransf_1"/>
    <property type="match status" value="1"/>
</dbReference>
<keyword evidence="3" id="KW-1185">Reference proteome</keyword>
<dbReference type="Proteomes" id="UP000574133">
    <property type="component" value="Unassembled WGS sequence"/>
</dbReference>
<dbReference type="GO" id="GO:0016747">
    <property type="term" value="F:acyltransferase activity, transferring groups other than amino-acyl groups"/>
    <property type="evidence" value="ECO:0007669"/>
    <property type="project" value="InterPro"/>
</dbReference>
<evidence type="ECO:0000313" key="3">
    <source>
        <dbReference type="Proteomes" id="UP000574133"/>
    </source>
</evidence>
<dbReference type="PROSITE" id="PS51186">
    <property type="entry name" value="GNAT"/>
    <property type="match status" value="1"/>
</dbReference>
<proteinExistence type="predicted"/>
<dbReference type="CDD" id="cd04301">
    <property type="entry name" value="NAT_SF"/>
    <property type="match status" value="1"/>
</dbReference>
<dbReference type="InterPro" id="IPR000182">
    <property type="entry name" value="GNAT_dom"/>
</dbReference>
<comment type="caution">
    <text evidence="2">The sequence shown here is derived from an EMBL/GenBank/DDBJ whole genome shotgun (WGS) entry which is preliminary data.</text>
</comment>